<dbReference type="PANTHER" id="PTHR12991">
    <property type="entry name" value="NITROGEN PERMEASE REGULATOR 2/TUMOR SUPPRESSOR CANDIDATE 4"/>
    <property type="match status" value="1"/>
</dbReference>
<dbReference type="GO" id="GO:1904262">
    <property type="term" value="P:negative regulation of TORC1 signaling"/>
    <property type="evidence" value="ECO:0007669"/>
    <property type="project" value="TreeGrafter"/>
</dbReference>
<dbReference type="EMBL" id="BT128328">
    <property type="protein sequence ID" value="AEE63286.1"/>
    <property type="molecule type" value="mRNA"/>
</dbReference>
<organism evidence="2">
    <name type="scientific">Dendroctonus ponderosae</name>
    <name type="common">Mountain pine beetle</name>
    <dbReference type="NCBI Taxonomy" id="77166"/>
    <lineage>
        <taxon>Eukaryota</taxon>
        <taxon>Metazoa</taxon>
        <taxon>Ecdysozoa</taxon>
        <taxon>Arthropoda</taxon>
        <taxon>Hexapoda</taxon>
        <taxon>Insecta</taxon>
        <taxon>Pterygota</taxon>
        <taxon>Neoptera</taxon>
        <taxon>Endopterygota</taxon>
        <taxon>Coleoptera</taxon>
        <taxon>Polyphaga</taxon>
        <taxon>Cucujiformia</taxon>
        <taxon>Curculionidae</taxon>
        <taxon>Scolytinae</taxon>
        <taxon>Dendroctonus</taxon>
    </lineage>
</organism>
<dbReference type="GO" id="GO:0034198">
    <property type="term" value="P:cellular response to amino acid starvation"/>
    <property type="evidence" value="ECO:0007669"/>
    <property type="project" value="TreeGrafter"/>
</dbReference>
<dbReference type="EMBL" id="KB741277">
    <property type="protein sequence ID" value="ENN71159.1"/>
    <property type="molecule type" value="Genomic_DNA"/>
</dbReference>
<accession>J3JYJ9</accession>
<proteinExistence type="evidence at transcript level"/>
<reference evidence="2" key="1">
    <citation type="journal article" date="2012" name="Insect Biochem. Mol. Biol.">
        <title>Transcriptome and full-length cDNA resources for the mountain pine beetle, Dendroctonus ponderosae Hopkins, a major insect pest of pine forests.</title>
        <authorList>
            <person name="Keeling C.I."/>
            <person name="Henderson H."/>
            <person name="Li M."/>
            <person name="Yuen M."/>
            <person name="Clark E.L."/>
            <person name="Fraser J.D."/>
            <person name="Huber D.P."/>
            <person name="Liao N.Y."/>
            <person name="Roderick Docking T."/>
            <person name="Birol I."/>
            <person name="Chan S.K."/>
            <person name="Taylor G.A."/>
            <person name="Palmquist D."/>
            <person name="Jones S.J."/>
            <person name="Bohlmann J."/>
        </authorList>
    </citation>
    <scope>NUCLEOTIDE SEQUENCE</scope>
    <source>
        <tissue evidence="2">Pupae</tissue>
    </source>
</reference>
<dbReference type="Proteomes" id="UP000030742">
    <property type="component" value="Unassembled WGS sequence"/>
</dbReference>
<dbReference type="HOGENOM" id="CLU_014995_0_0_1"/>
<dbReference type="GO" id="GO:1990130">
    <property type="term" value="C:GATOR1 complex"/>
    <property type="evidence" value="ECO:0007669"/>
    <property type="project" value="TreeGrafter"/>
</dbReference>
<dbReference type="OrthoDB" id="338854at2759"/>
<name>J3JYJ9_DENPD</name>
<dbReference type="AlphaFoldDB" id="J3JYJ9"/>
<dbReference type="EMBL" id="KB632028">
    <property type="protein sequence ID" value="ERL88120.1"/>
    <property type="molecule type" value="Genomic_DNA"/>
</dbReference>
<dbReference type="GO" id="GO:0010508">
    <property type="term" value="P:positive regulation of autophagy"/>
    <property type="evidence" value="ECO:0007669"/>
    <property type="project" value="TreeGrafter"/>
</dbReference>
<evidence type="ECO:0000313" key="3">
    <source>
        <dbReference type="EMBL" id="ENN71159.1"/>
    </source>
</evidence>
<sequence length="387" mass="44456">MIVDFSDKNYFSSLLKDGLIRCIFFCEFHHTAGPIISCQVPENFVSKELFDSISVYIITKAELQRSTITVTLEDCKVLGFPIRIDNKKYERNAFHFNLCFVCDSETRTVQYEHVVTKFSDYLMAMEIESRFLSTGKSNEKLTPILKTVLEDLNTKGECALLEGPIATHLKVCRIRSDPTPVLDHQVPVFMKALPPHQWDLTTQQVTPYIDGFNHVARIAALSDVDNNLVKACVQNLVYYGVVALVPLFQYGNIYCATWKLRSLAQDRELQKRCLTYVSRTQRQVPCLRDVFRTYASMSRGTTIRDLCTRFNLANMRINERKLVQFGVLEGLIRRIQKYPILVGEHTELQKTFTGTYSVDEICCATGVTSQQLEDRLERDHIVMLLCK</sequence>
<reference evidence="3 5" key="2">
    <citation type="journal article" date="2013" name="Genome Biol.">
        <title>Draft genome of the mountain pine beetle, Dendroctonus ponderosae Hopkins, a major forest pest.</title>
        <authorList>
            <person name="Keeling C.I."/>
            <person name="Yuen M.M."/>
            <person name="Liao N.Y."/>
            <person name="Docking T.R."/>
            <person name="Chan S.K."/>
            <person name="Taylor G.A."/>
            <person name="Palmquist D.L."/>
            <person name="Jackman S.D."/>
            <person name="Nguyen A."/>
            <person name="Li M."/>
            <person name="Henderson H."/>
            <person name="Janes J.K."/>
            <person name="Zhao Y."/>
            <person name="Pandoh P."/>
            <person name="Moore R."/>
            <person name="Sperling F.A."/>
            <person name="Huber D.P."/>
            <person name="Birol I."/>
            <person name="Jones S.J."/>
            <person name="Bohlmann J."/>
        </authorList>
    </citation>
    <scope>NUCLEOTIDE SEQUENCE</scope>
</reference>
<evidence type="ECO:0000256" key="1">
    <source>
        <dbReference type="ARBA" id="ARBA00008433"/>
    </source>
</evidence>
<dbReference type="OMA" id="IVMHKPD"/>
<evidence type="ECO:0000313" key="5">
    <source>
        <dbReference type="Proteomes" id="UP000030742"/>
    </source>
</evidence>
<dbReference type="PANTHER" id="PTHR12991:SF10">
    <property type="entry name" value="GATOR COMPLEX PROTEIN NPRL2"/>
    <property type="match status" value="1"/>
</dbReference>
<protein>
    <recommendedName>
        <fullName evidence="6">Nitrogen permease regulator 2-like protein</fullName>
    </recommendedName>
</protein>
<dbReference type="GO" id="GO:0005096">
    <property type="term" value="F:GTPase activator activity"/>
    <property type="evidence" value="ECO:0007669"/>
    <property type="project" value="TreeGrafter"/>
</dbReference>
<evidence type="ECO:0008006" key="6">
    <source>
        <dbReference type="Google" id="ProtNLM"/>
    </source>
</evidence>
<dbReference type="Pfam" id="PF06218">
    <property type="entry name" value="NPR2"/>
    <property type="match status" value="1"/>
</dbReference>
<dbReference type="GO" id="GO:0005774">
    <property type="term" value="C:vacuolar membrane"/>
    <property type="evidence" value="ECO:0007669"/>
    <property type="project" value="TreeGrafter"/>
</dbReference>
<gene>
    <name evidence="4" type="ORF">D910_05508</name>
    <name evidence="3" type="ORF">YQE_12089</name>
</gene>
<evidence type="ECO:0000313" key="2">
    <source>
        <dbReference type="EMBL" id="AEE63286.1"/>
    </source>
</evidence>
<dbReference type="STRING" id="77166.J3JYJ9"/>
<evidence type="ECO:0000313" key="4">
    <source>
        <dbReference type="EMBL" id="ERL88120.1"/>
    </source>
</evidence>
<dbReference type="InterPro" id="IPR009348">
    <property type="entry name" value="NPR2-like"/>
</dbReference>
<comment type="similarity">
    <text evidence="1">Belongs to the NPR2 family.</text>
</comment>